<keyword evidence="7" id="KW-1185">Reference proteome</keyword>
<dbReference type="Gene3D" id="1.20.1250.20">
    <property type="entry name" value="MFS general substrate transporter like domains"/>
    <property type="match status" value="1"/>
</dbReference>
<evidence type="ECO:0000256" key="1">
    <source>
        <dbReference type="ARBA" id="ARBA00004141"/>
    </source>
</evidence>
<dbReference type="SUPFAM" id="SSF103473">
    <property type="entry name" value="MFS general substrate transporter"/>
    <property type="match status" value="1"/>
</dbReference>
<dbReference type="InterPro" id="IPR011701">
    <property type="entry name" value="MFS"/>
</dbReference>
<evidence type="ECO:0000313" key="7">
    <source>
        <dbReference type="Proteomes" id="UP000762676"/>
    </source>
</evidence>
<comment type="subcellular location">
    <subcellularLocation>
        <location evidence="1">Membrane</location>
        <topology evidence="1">Multi-pass membrane protein</topology>
    </subcellularLocation>
</comment>
<keyword evidence="3 5" id="KW-1133">Transmembrane helix</keyword>
<gene>
    <name evidence="6" type="ORF">ElyMa_006313500</name>
</gene>
<organism evidence="6 7">
    <name type="scientific">Elysia marginata</name>
    <dbReference type="NCBI Taxonomy" id="1093978"/>
    <lineage>
        <taxon>Eukaryota</taxon>
        <taxon>Metazoa</taxon>
        <taxon>Spiralia</taxon>
        <taxon>Lophotrochozoa</taxon>
        <taxon>Mollusca</taxon>
        <taxon>Gastropoda</taxon>
        <taxon>Heterobranchia</taxon>
        <taxon>Euthyneura</taxon>
        <taxon>Panpulmonata</taxon>
        <taxon>Sacoglossa</taxon>
        <taxon>Placobranchoidea</taxon>
        <taxon>Plakobranchidae</taxon>
        <taxon>Elysia</taxon>
    </lineage>
</organism>
<evidence type="ECO:0000256" key="3">
    <source>
        <dbReference type="ARBA" id="ARBA00022989"/>
    </source>
</evidence>
<feature type="transmembrane region" description="Helical" evidence="5">
    <location>
        <begin position="168"/>
        <end position="195"/>
    </location>
</feature>
<name>A0AAV4HJY3_9GAST</name>
<sequence length="213" mass="23896">MLKFRKPTNLISTVRNVPGASIFIHFHFLDPLIQVCNLSALTRSFVYISNACAPTVATLLPRWTPSKHNLTVVAFVYVGPTLGPMLLSILNGFLCSIPLDNGWPFIFYVAGALHAIFAVSWYFLMGEYPETHRFISEEESNYIVSRRPELAGGEKTQKKTNRPPYSTLLSSVPVLTFIFTYVCFIWVLLVTVVYVPIYLNDVHGFSAKEVGVA</sequence>
<evidence type="ECO:0000256" key="2">
    <source>
        <dbReference type="ARBA" id="ARBA00022692"/>
    </source>
</evidence>
<keyword evidence="2 5" id="KW-0812">Transmembrane</keyword>
<dbReference type="GO" id="GO:0022857">
    <property type="term" value="F:transmembrane transporter activity"/>
    <property type="evidence" value="ECO:0007669"/>
    <property type="project" value="InterPro"/>
</dbReference>
<dbReference type="Proteomes" id="UP000762676">
    <property type="component" value="Unassembled WGS sequence"/>
</dbReference>
<reference evidence="6 7" key="1">
    <citation type="journal article" date="2021" name="Elife">
        <title>Chloroplast acquisition without the gene transfer in kleptoplastic sea slugs, Plakobranchus ocellatus.</title>
        <authorList>
            <person name="Maeda T."/>
            <person name="Takahashi S."/>
            <person name="Yoshida T."/>
            <person name="Shimamura S."/>
            <person name="Takaki Y."/>
            <person name="Nagai Y."/>
            <person name="Toyoda A."/>
            <person name="Suzuki Y."/>
            <person name="Arimoto A."/>
            <person name="Ishii H."/>
            <person name="Satoh N."/>
            <person name="Nishiyama T."/>
            <person name="Hasebe M."/>
            <person name="Maruyama T."/>
            <person name="Minagawa J."/>
            <person name="Obokata J."/>
            <person name="Shigenobu S."/>
        </authorList>
    </citation>
    <scope>NUCLEOTIDE SEQUENCE [LARGE SCALE GENOMIC DNA]</scope>
</reference>
<protein>
    <submittedName>
        <fullName evidence="6">Inorganic phosphate cotransporter</fullName>
    </submittedName>
</protein>
<dbReference type="PANTHER" id="PTHR11662">
    <property type="entry name" value="SOLUTE CARRIER FAMILY 17"/>
    <property type="match status" value="1"/>
</dbReference>
<dbReference type="EMBL" id="BMAT01012683">
    <property type="protein sequence ID" value="GFR97020.1"/>
    <property type="molecule type" value="Genomic_DNA"/>
</dbReference>
<dbReference type="InterPro" id="IPR036259">
    <property type="entry name" value="MFS_trans_sf"/>
</dbReference>
<dbReference type="GO" id="GO:0016020">
    <property type="term" value="C:membrane"/>
    <property type="evidence" value="ECO:0007669"/>
    <property type="project" value="UniProtKB-SubCell"/>
</dbReference>
<evidence type="ECO:0000313" key="6">
    <source>
        <dbReference type="EMBL" id="GFR97020.1"/>
    </source>
</evidence>
<proteinExistence type="predicted"/>
<keyword evidence="4 5" id="KW-0472">Membrane</keyword>
<feature type="transmembrane region" description="Helical" evidence="5">
    <location>
        <begin position="105"/>
        <end position="124"/>
    </location>
</feature>
<feature type="transmembrane region" description="Helical" evidence="5">
    <location>
        <begin position="70"/>
        <end position="93"/>
    </location>
</feature>
<dbReference type="GO" id="GO:0006820">
    <property type="term" value="P:monoatomic anion transport"/>
    <property type="evidence" value="ECO:0007669"/>
    <property type="project" value="TreeGrafter"/>
</dbReference>
<dbReference type="PANTHER" id="PTHR11662:SF399">
    <property type="entry name" value="FI19708P1-RELATED"/>
    <property type="match status" value="1"/>
</dbReference>
<evidence type="ECO:0000256" key="5">
    <source>
        <dbReference type="SAM" id="Phobius"/>
    </source>
</evidence>
<dbReference type="AlphaFoldDB" id="A0AAV4HJY3"/>
<comment type="caution">
    <text evidence="6">The sequence shown here is derived from an EMBL/GenBank/DDBJ whole genome shotgun (WGS) entry which is preliminary data.</text>
</comment>
<accession>A0AAV4HJY3</accession>
<dbReference type="InterPro" id="IPR050382">
    <property type="entry name" value="MFS_Na/Anion_cotransporter"/>
</dbReference>
<evidence type="ECO:0000256" key="4">
    <source>
        <dbReference type="ARBA" id="ARBA00023136"/>
    </source>
</evidence>
<dbReference type="Pfam" id="PF07690">
    <property type="entry name" value="MFS_1"/>
    <property type="match status" value="1"/>
</dbReference>